<organism evidence="8 9">
    <name type="scientific">Metamycoplasma phocicerebrale</name>
    <dbReference type="NCBI Taxonomy" id="142649"/>
    <lineage>
        <taxon>Bacteria</taxon>
        <taxon>Bacillati</taxon>
        <taxon>Mycoplasmatota</taxon>
        <taxon>Mycoplasmoidales</taxon>
        <taxon>Metamycoplasmataceae</taxon>
        <taxon>Metamycoplasma</taxon>
    </lineage>
</organism>
<name>A0A3Q9V8Z6_9BACT</name>
<dbReference type="InterPro" id="IPR019264">
    <property type="entry name" value="DUF2179"/>
</dbReference>
<evidence type="ECO:0000313" key="8">
    <source>
        <dbReference type="EMBL" id="AZZ65803.1"/>
    </source>
</evidence>
<dbReference type="InterPro" id="IPR051461">
    <property type="entry name" value="UPF0750_membrane"/>
</dbReference>
<feature type="transmembrane region" description="Helical" evidence="6">
    <location>
        <begin position="331"/>
        <end position="353"/>
    </location>
</feature>
<dbReference type="KEGG" id="mphc:DMC14_002650"/>
<evidence type="ECO:0000256" key="5">
    <source>
        <dbReference type="ARBA" id="ARBA00023136"/>
    </source>
</evidence>
<feature type="domain" description="DUF2179" evidence="7">
    <location>
        <begin position="382"/>
        <end position="436"/>
    </location>
</feature>
<feature type="transmembrane region" description="Helical" evidence="6">
    <location>
        <begin position="100"/>
        <end position="117"/>
    </location>
</feature>
<feature type="transmembrane region" description="Helical" evidence="6">
    <location>
        <begin position="124"/>
        <end position="145"/>
    </location>
</feature>
<evidence type="ECO:0000256" key="1">
    <source>
        <dbReference type="ARBA" id="ARBA00004651"/>
    </source>
</evidence>
<dbReference type="PANTHER" id="PTHR33545">
    <property type="entry name" value="UPF0750 MEMBRANE PROTEIN YITT-RELATED"/>
    <property type="match status" value="1"/>
</dbReference>
<dbReference type="Pfam" id="PF10035">
    <property type="entry name" value="DUF2179"/>
    <property type="match status" value="1"/>
</dbReference>
<dbReference type="PANTHER" id="PTHR33545:SF5">
    <property type="entry name" value="UPF0750 MEMBRANE PROTEIN YITT"/>
    <property type="match status" value="1"/>
</dbReference>
<dbReference type="EMBL" id="CP033058">
    <property type="protein sequence ID" value="AZZ65803.1"/>
    <property type="molecule type" value="Genomic_DNA"/>
</dbReference>
<sequence length="445" mass="50621">MDIEKKNQIKSEEYKALAKARKNLKSKDKKPNAVFDLNPYNVNFFNVWKKFPKKMAFVFISAILYNIAIATFLAKAATVATGVSAIVQALTFTVSSTAPYFAYIYFALNLPLIIFYWKKNSRLFMILTTYWLLWQVLFQSILLIGPVGHTFNKISIFYVNWVSPSRELAYQNSFKSLIPWEAYGSYGTSYGNLFEWIKSNPARNVDGFYTLSNQAANELGYRFINESQFLQLKAFMEIFDKGFSNPTWPIIVYALIGATMAGIAGGIAWKNSASTAGGDFIVYYISRVKQKGVGHISTIVALFFGGFSIILIAIVELIGLSYNRPFNAAGLLLRILCSIAYVFVYTSFIELIFPKYRKVQISIYTKNPEKIIQHFKNIKYWHGYNIAKLIGGYTNTETIKIETFALYLEQSLIKNEVLLVDPSAWMTVTRVHNIIGKFNTSKVES</sequence>
<gene>
    <name evidence="8" type="ORF">DMC14_002650</name>
</gene>
<evidence type="ECO:0000313" key="9">
    <source>
        <dbReference type="Proteomes" id="UP000256585"/>
    </source>
</evidence>
<proteinExistence type="predicted"/>
<keyword evidence="9" id="KW-1185">Reference proteome</keyword>
<evidence type="ECO:0000259" key="7">
    <source>
        <dbReference type="Pfam" id="PF10035"/>
    </source>
</evidence>
<protein>
    <submittedName>
        <fullName evidence="8">YitT family protein</fullName>
    </submittedName>
</protein>
<evidence type="ECO:0000256" key="3">
    <source>
        <dbReference type="ARBA" id="ARBA00022692"/>
    </source>
</evidence>
<dbReference type="GO" id="GO:0005886">
    <property type="term" value="C:plasma membrane"/>
    <property type="evidence" value="ECO:0007669"/>
    <property type="project" value="UniProtKB-SubCell"/>
</dbReference>
<evidence type="ECO:0000256" key="4">
    <source>
        <dbReference type="ARBA" id="ARBA00022989"/>
    </source>
</evidence>
<comment type="subcellular location">
    <subcellularLocation>
        <location evidence="1">Cell membrane</location>
        <topology evidence="1">Multi-pass membrane protein</topology>
    </subcellularLocation>
</comment>
<dbReference type="OrthoDB" id="401129at2"/>
<keyword evidence="5 6" id="KW-0472">Membrane</keyword>
<keyword evidence="4 6" id="KW-1133">Transmembrane helix</keyword>
<feature type="transmembrane region" description="Helical" evidence="6">
    <location>
        <begin position="250"/>
        <end position="269"/>
    </location>
</feature>
<accession>A0A3Q9V8Z6</accession>
<evidence type="ECO:0000256" key="6">
    <source>
        <dbReference type="SAM" id="Phobius"/>
    </source>
</evidence>
<keyword evidence="3 6" id="KW-0812">Transmembrane</keyword>
<keyword evidence="2" id="KW-1003">Cell membrane</keyword>
<reference evidence="8" key="1">
    <citation type="submission" date="2019-03" db="EMBL/GenBank/DDBJ databases">
        <title>Draft Sequence and Annotation of the Mycoplasma phocicerebrale Strain 1049T Genome.</title>
        <authorList>
            <person name="Frasca S.Jr."/>
            <person name="Kutish G.F."/>
            <person name="Castellanos Gell J."/>
            <person name="Michaels D.L."/>
            <person name="Brown D.R."/>
        </authorList>
    </citation>
    <scope>NUCLEOTIDE SEQUENCE</scope>
    <source>
        <strain evidence="8">1049</strain>
    </source>
</reference>
<feature type="transmembrane region" description="Helical" evidence="6">
    <location>
        <begin position="56"/>
        <end position="80"/>
    </location>
</feature>
<evidence type="ECO:0000256" key="2">
    <source>
        <dbReference type="ARBA" id="ARBA00022475"/>
    </source>
</evidence>
<dbReference type="Proteomes" id="UP000256585">
    <property type="component" value="Chromosome"/>
</dbReference>
<feature type="transmembrane region" description="Helical" evidence="6">
    <location>
        <begin position="296"/>
        <end position="319"/>
    </location>
</feature>
<dbReference type="AlphaFoldDB" id="A0A3Q9V8Z6"/>